<feature type="chain" id="PRO_5016871684" evidence="2">
    <location>
        <begin position="20"/>
        <end position="274"/>
    </location>
</feature>
<proteinExistence type="predicted"/>
<dbReference type="EMBL" id="FTMF01000001">
    <property type="protein sequence ID" value="SIP88159.1"/>
    <property type="molecule type" value="Genomic_DNA"/>
</dbReference>
<dbReference type="SUPFAM" id="SSF49785">
    <property type="entry name" value="Galactose-binding domain-like"/>
    <property type="match status" value="1"/>
</dbReference>
<dbReference type="EMBL" id="UFVS01000001">
    <property type="protein sequence ID" value="SUX42470.1"/>
    <property type="molecule type" value="Genomic_DNA"/>
</dbReference>
<evidence type="ECO:0000313" key="3">
    <source>
        <dbReference type="EMBL" id="SIP88159.1"/>
    </source>
</evidence>
<evidence type="ECO:0000313" key="6">
    <source>
        <dbReference type="Proteomes" id="UP000255231"/>
    </source>
</evidence>
<keyword evidence="1 2" id="KW-0732">Signal</keyword>
<dbReference type="GeneID" id="303672739"/>
<sequence length="274" mass="30243">MKKLLLFISFVMTFAVVSAQQAIFPKLSMWKYLNISSAPPSTWNASNFNDTSWPSGAGEFGFGEGDEATVLVKMNPSITYYFRKKVTFSTSPSGMTFNLNFKHDDGAIVYVNGVEVIRTSLMPAGPVTYTTETTDFLPNNLENTYISYTIQGSSFQAGENTIAIEVHNQRTTSSDVSFDAELVFSSTLSTIENTFKNKITVYPTVLKKDDLLNVNFLGSKGVLHILSSEGRLVKTNVLTKGINKIPTSFSSEGVYFYSIADEKENIISGKIIVK</sequence>
<reference evidence="4 6" key="2">
    <citation type="submission" date="2018-06" db="EMBL/GenBank/DDBJ databases">
        <authorList>
            <consortium name="Pathogen Informatics"/>
            <person name="Doyle S."/>
        </authorList>
    </citation>
    <scope>NUCLEOTIDE SEQUENCE [LARGE SCALE GENOMIC DNA]</scope>
    <source>
        <strain evidence="4 6">NCTC13560</strain>
    </source>
</reference>
<dbReference type="Proteomes" id="UP000185725">
    <property type="component" value="Unassembled WGS sequence"/>
</dbReference>
<evidence type="ECO:0000313" key="5">
    <source>
        <dbReference type="Proteomes" id="UP000185725"/>
    </source>
</evidence>
<evidence type="ECO:0000313" key="4">
    <source>
        <dbReference type="EMBL" id="SUX42470.1"/>
    </source>
</evidence>
<reference evidence="3 5" key="1">
    <citation type="submission" date="2017-01" db="EMBL/GenBank/DDBJ databases">
        <authorList>
            <person name="Varghese N."/>
            <person name="Submissions S."/>
        </authorList>
    </citation>
    <scope>NUCLEOTIDE SEQUENCE [LARGE SCALE GENOMIC DNA]</scope>
    <source>
        <strain evidence="3 5">ATCC 27950</strain>
    </source>
</reference>
<name>A0A381F7C4_9FLAO</name>
<dbReference type="OrthoDB" id="1090267at2"/>
<evidence type="ECO:0000256" key="2">
    <source>
        <dbReference type="SAM" id="SignalP"/>
    </source>
</evidence>
<dbReference type="RefSeq" id="WP_076557443.1">
    <property type="nucleotide sequence ID" value="NZ_CP033929.1"/>
</dbReference>
<feature type="signal peptide" evidence="2">
    <location>
        <begin position="1"/>
        <end position="19"/>
    </location>
</feature>
<accession>A0A381F7C4</accession>
<organism evidence="4 6">
    <name type="scientific">Chryseobacterium indoltheticum</name>
    <dbReference type="NCBI Taxonomy" id="254"/>
    <lineage>
        <taxon>Bacteria</taxon>
        <taxon>Pseudomonadati</taxon>
        <taxon>Bacteroidota</taxon>
        <taxon>Flavobacteriia</taxon>
        <taxon>Flavobacteriales</taxon>
        <taxon>Weeksellaceae</taxon>
        <taxon>Chryseobacterium group</taxon>
        <taxon>Chryseobacterium</taxon>
    </lineage>
</organism>
<dbReference type="NCBIfam" id="TIGR04183">
    <property type="entry name" value="Por_Secre_tail"/>
    <property type="match status" value="1"/>
</dbReference>
<keyword evidence="5" id="KW-1185">Reference proteome</keyword>
<dbReference type="AlphaFoldDB" id="A0A381F7C4"/>
<dbReference type="InterPro" id="IPR026444">
    <property type="entry name" value="Secre_tail"/>
</dbReference>
<dbReference type="KEGG" id="cil:EG358_03430"/>
<gene>
    <name evidence="4" type="ORF">NCTC13560_01291</name>
    <name evidence="3" type="ORF">SAMN05421682_101162</name>
</gene>
<protein>
    <submittedName>
        <fullName evidence="3">Por secretion system C-terminal sorting domain-containing protein</fullName>
    </submittedName>
</protein>
<dbReference type="Proteomes" id="UP000255231">
    <property type="component" value="Unassembled WGS sequence"/>
</dbReference>
<evidence type="ECO:0000256" key="1">
    <source>
        <dbReference type="ARBA" id="ARBA00022729"/>
    </source>
</evidence>
<dbReference type="Gene3D" id="2.60.120.260">
    <property type="entry name" value="Galactose-binding domain-like"/>
    <property type="match status" value="1"/>
</dbReference>
<dbReference type="InterPro" id="IPR008979">
    <property type="entry name" value="Galactose-bd-like_sf"/>
</dbReference>